<evidence type="ECO:0000313" key="2">
    <source>
        <dbReference type="Proteomes" id="UP000265618"/>
    </source>
</evidence>
<reference evidence="1 2" key="1">
    <citation type="journal article" date="2018" name="PLoS ONE">
        <title>The draft genome of Kipferlia bialata reveals reductive genome evolution in fornicate parasites.</title>
        <authorList>
            <person name="Tanifuji G."/>
            <person name="Takabayashi S."/>
            <person name="Kume K."/>
            <person name="Takagi M."/>
            <person name="Nakayama T."/>
            <person name="Kamikawa R."/>
            <person name="Inagaki Y."/>
            <person name="Hashimoto T."/>
        </authorList>
    </citation>
    <scope>NUCLEOTIDE SEQUENCE [LARGE SCALE GENOMIC DNA]</scope>
    <source>
        <strain evidence="1">NY0173</strain>
    </source>
</reference>
<organism evidence="1 2">
    <name type="scientific">Kipferlia bialata</name>
    <dbReference type="NCBI Taxonomy" id="797122"/>
    <lineage>
        <taxon>Eukaryota</taxon>
        <taxon>Metamonada</taxon>
        <taxon>Carpediemonas-like organisms</taxon>
        <taxon>Kipferlia</taxon>
    </lineage>
</organism>
<sequence>MDWCTVDEDSEEERCVPVEWKRPIIVEFVNFYVATAIDVFTRGPAPLGTMSTELAHAVELHSQRGLEMLRSLPGSLKGCRVDLMRASFLMGMVSWEDREEDLRFCLIPFKPMVEEVLRRDDPTTGFYTCFPGSQDQTPITCTLTCTQTESDMESDL</sequence>
<gene>
    <name evidence="1" type="ORF">KIPB_010166</name>
</gene>
<evidence type="ECO:0000313" key="1">
    <source>
        <dbReference type="EMBL" id="GIQ88009.1"/>
    </source>
</evidence>
<protein>
    <submittedName>
        <fullName evidence="1">Uncharacterized protein</fullName>
    </submittedName>
</protein>
<dbReference type="AlphaFoldDB" id="A0A9K3D629"/>
<comment type="caution">
    <text evidence="1">The sequence shown here is derived from an EMBL/GenBank/DDBJ whole genome shotgun (WGS) entry which is preliminary data.</text>
</comment>
<dbReference type="EMBL" id="BDIP01003687">
    <property type="protein sequence ID" value="GIQ88009.1"/>
    <property type="molecule type" value="Genomic_DNA"/>
</dbReference>
<proteinExistence type="predicted"/>
<keyword evidence="2" id="KW-1185">Reference proteome</keyword>
<name>A0A9K3D629_9EUKA</name>
<dbReference type="Proteomes" id="UP000265618">
    <property type="component" value="Unassembled WGS sequence"/>
</dbReference>
<accession>A0A9K3D629</accession>